<dbReference type="EMBL" id="BQNB010012727">
    <property type="protein sequence ID" value="GJT07148.1"/>
    <property type="molecule type" value="Genomic_DNA"/>
</dbReference>
<dbReference type="Proteomes" id="UP001151760">
    <property type="component" value="Unassembled WGS sequence"/>
</dbReference>
<gene>
    <name evidence="1" type="ORF">Tco_0841610</name>
</gene>
<comment type="caution">
    <text evidence="1">The sequence shown here is derived from an EMBL/GenBank/DDBJ whole genome shotgun (WGS) entry which is preliminary data.</text>
</comment>
<reference evidence="1" key="2">
    <citation type="submission" date="2022-01" db="EMBL/GenBank/DDBJ databases">
        <authorList>
            <person name="Yamashiro T."/>
            <person name="Shiraishi A."/>
            <person name="Satake H."/>
            <person name="Nakayama K."/>
        </authorList>
    </citation>
    <scope>NUCLEOTIDE SEQUENCE</scope>
</reference>
<evidence type="ECO:0000313" key="2">
    <source>
        <dbReference type="Proteomes" id="UP001151760"/>
    </source>
</evidence>
<evidence type="ECO:0000313" key="1">
    <source>
        <dbReference type="EMBL" id="GJT07148.1"/>
    </source>
</evidence>
<name>A0ABQ5AY62_9ASTR</name>
<protein>
    <recommendedName>
        <fullName evidence="3">Reverse transcriptase RNase H-like domain-containing protein</fullName>
    </recommendedName>
</protein>
<sequence>MYLASSEESISAVLLVERGNRQVPIYFMSWTLQGAELGYPELEKLILALPKKSGRTAKWAIELGEHDIEFRGRNSVKGQLLADFRAETLTESKEKEYKETIDEER</sequence>
<organism evidence="1 2">
    <name type="scientific">Tanacetum coccineum</name>
    <dbReference type="NCBI Taxonomy" id="301880"/>
    <lineage>
        <taxon>Eukaryota</taxon>
        <taxon>Viridiplantae</taxon>
        <taxon>Streptophyta</taxon>
        <taxon>Embryophyta</taxon>
        <taxon>Tracheophyta</taxon>
        <taxon>Spermatophyta</taxon>
        <taxon>Magnoliopsida</taxon>
        <taxon>eudicotyledons</taxon>
        <taxon>Gunneridae</taxon>
        <taxon>Pentapetalae</taxon>
        <taxon>asterids</taxon>
        <taxon>campanulids</taxon>
        <taxon>Asterales</taxon>
        <taxon>Asteraceae</taxon>
        <taxon>Asteroideae</taxon>
        <taxon>Anthemideae</taxon>
        <taxon>Anthemidinae</taxon>
        <taxon>Tanacetum</taxon>
    </lineage>
</organism>
<accession>A0ABQ5AY62</accession>
<keyword evidence="2" id="KW-1185">Reference proteome</keyword>
<evidence type="ECO:0008006" key="3">
    <source>
        <dbReference type="Google" id="ProtNLM"/>
    </source>
</evidence>
<dbReference type="PANTHER" id="PTHR48475:SF2">
    <property type="entry name" value="RIBONUCLEASE H"/>
    <property type="match status" value="1"/>
</dbReference>
<dbReference type="SUPFAM" id="SSF56672">
    <property type="entry name" value="DNA/RNA polymerases"/>
    <property type="match status" value="1"/>
</dbReference>
<dbReference type="InterPro" id="IPR043502">
    <property type="entry name" value="DNA/RNA_pol_sf"/>
</dbReference>
<reference evidence="1" key="1">
    <citation type="journal article" date="2022" name="Int. J. Mol. Sci.">
        <title>Draft Genome of Tanacetum Coccineum: Genomic Comparison of Closely Related Tanacetum-Family Plants.</title>
        <authorList>
            <person name="Yamashiro T."/>
            <person name="Shiraishi A."/>
            <person name="Nakayama K."/>
            <person name="Satake H."/>
        </authorList>
    </citation>
    <scope>NUCLEOTIDE SEQUENCE</scope>
</reference>
<proteinExistence type="predicted"/>
<dbReference type="PANTHER" id="PTHR48475">
    <property type="entry name" value="RIBONUCLEASE H"/>
    <property type="match status" value="1"/>
</dbReference>